<dbReference type="GO" id="GO:0022857">
    <property type="term" value="F:transmembrane transporter activity"/>
    <property type="evidence" value="ECO:0007669"/>
    <property type="project" value="TreeGrafter"/>
</dbReference>
<evidence type="ECO:0000259" key="3">
    <source>
        <dbReference type="PROSITE" id="PS50893"/>
    </source>
</evidence>
<proteinExistence type="predicted"/>
<dbReference type="RefSeq" id="WP_261970239.1">
    <property type="nucleotide sequence ID" value="NZ_JAHHZF010000010.1"/>
</dbReference>
<accession>A0A947D609</accession>
<evidence type="ECO:0000256" key="2">
    <source>
        <dbReference type="ARBA" id="ARBA00022840"/>
    </source>
</evidence>
<dbReference type="InterPro" id="IPR015854">
    <property type="entry name" value="ABC_transpr_LolD-like"/>
</dbReference>
<dbReference type="InterPro" id="IPR003439">
    <property type="entry name" value="ABC_transporter-like_ATP-bd"/>
</dbReference>
<gene>
    <name evidence="4" type="ORF">KL771_19710</name>
</gene>
<keyword evidence="1" id="KW-0547">Nucleotide-binding</keyword>
<dbReference type="Gene3D" id="3.40.50.300">
    <property type="entry name" value="P-loop containing nucleotide triphosphate hydrolases"/>
    <property type="match status" value="1"/>
</dbReference>
<keyword evidence="2 4" id="KW-0067">ATP-binding</keyword>
<keyword evidence="5" id="KW-1185">Reference proteome</keyword>
<evidence type="ECO:0000256" key="1">
    <source>
        <dbReference type="ARBA" id="ARBA00022741"/>
    </source>
</evidence>
<evidence type="ECO:0000313" key="4">
    <source>
        <dbReference type="EMBL" id="MBT9291703.1"/>
    </source>
</evidence>
<dbReference type="GO" id="GO:0016887">
    <property type="term" value="F:ATP hydrolysis activity"/>
    <property type="evidence" value="ECO:0007669"/>
    <property type="project" value="InterPro"/>
</dbReference>
<dbReference type="PROSITE" id="PS50893">
    <property type="entry name" value="ABC_TRANSPORTER_2"/>
    <property type="match status" value="1"/>
</dbReference>
<dbReference type="PANTHER" id="PTHR24220">
    <property type="entry name" value="IMPORT ATP-BINDING PROTEIN"/>
    <property type="match status" value="1"/>
</dbReference>
<dbReference type="EMBL" id="JAHHZF010000010">
    <property type="protein sequence ID" value="MBT9291703.1"/>
    <property type="molecule type" value="Genomic_DNA"/>
</dbReference>
<feature type="domain" description="ABC transporter" evidence="3">
    <location>
        <begin position="20"/>
        <end position="258"/>
    </location>
</feature>
<dbReference type="AlphaFoldDB" id="A0A947D609"/>
<comment type="caution">
    <text evidence="4">The sequence shown here is derived from an EMBL/GenBank/DDBJ whole genome shotgun (WGS) entry which is preliminary data.</text>
</comment>
<dbReference type="SUPFAM" id="SSF52540">
    <property type="entry name" value="P-loop containing nucleoside triphosphate hydrolases"/>
    <property type="match status" value="1"/>
</dbReference>
<protein>
    <submittedName>
        <fullName evidence="4">ATP-binding cassette domain-containing protein</fullName>
    </submittedName>
</protein>
<dbReference type="InterPro" id="IPR003593">
    <property type="entry name" value="AAA+_ATPase"/>
</dbReference>
<dbReference type="Pfam" id="PF00005">
    <property type="entry name" value="ABC_tran"/>
    <property type="match status" value="1"/>
</dbReference>
<reference evidence="4 5" key="1">
    <citation type="submission" date="2021-06" db="EMBL/GenBank/DDBJ databases">
        <authorList>
            <person name="Grouzdev D.S."/>
            <person name="Koziaeva V."/>
        </authorList>
    </citation>
    <scope>NUCLEOTIDE SEQUENCE [LARGE SCALE GENOMIC DNA]</scope>
    <source>
        <strain evidence="4 5">22</strain>
    </source>
</reference>
<dbReference type="GO" id="GO:0005886">
    <property type="term" value="C:plasma membrane"/>
    <property type="evidence" value="ECO:0007669"/>
    <property type="project" value="TreeGrafter"/>
</dbReference>
<dbReference type="SMART" id="SM00382">
    <property type="entry name" value="AAA"/>
    <property type="match status" value="1"/>
</dbReference>
<dbReference type="Proteomes" id="UP000766595">
    <property type="component" value="Unassembled WGS sequence"/>
</dbReference>
<dbReference type="InterPro" id="IPR027417">
    <property type="entry name" value="P-loop_NTPase"/>
</dbReference>
<sequence length="259" mass="26794">MPATAAPDRPSPAPAGAAFLRLEGIRVEHRDAGGARTIGLAIDRLVVAPGEAVALTGPSGAGKSTFLELVSGLRRPDAGRVLWGESEVSACGEASREAWRRRTVGFVFQDFHLVGELSILDNVLLPQSFAGFRVPAAARRRASDLIAAAGLPDPQRRAGRLSRGEQQRVAVARALLADPPLLIADEPTASLDPATGAAIADLILAAARARGATLLMASHDPLLTARADRILRLEAGHLVDPAGMSRAEVAAVPTSGAAA</sequence>
<name>A0A947D609_9HYPH</name>
<dbReference type="GO" id="GO:0005524">
    <property type="term" value="F:ATP binding"/>
    <property type="evidence" value="ECO:0007669"/>
    <property type="project" value="UniProtKB-KW"/>
</dbReference>
<organism evidence="4 5">
    <name type="scientific">Prosthecodimorpha staleyi</name>
    <dbReference type="NCBI Taxonomy" id="2840188"/>
    <lineage>
        <taxon>Bacteria</taxon>
        <taxon>Pseudomonadati</taxon>
        <taxon>Pseudomonadota</taxon>
        <taxon>Alphaproteobacteria</taxon>
        <taxon>Hyphomicrobiales</taxon>
        <taxon>Ancalomicrobiaceae</taxon>
        <taxon>Prosthecodimorpha</taxon>
    </lineage>
</organism>
<evidence type="ECO:0000313" key="5">
    <source>
        <dbReference type="Proteomes" id="UP000766595"/>
    </source>
</evidence>